<name>A0AAV6QZ84_SOLSE</name>
<protein>
    <submittedName>
        <fullName evidence="6">Fc receptor 5</fullName>
    </submittedName>
</protein>
<dbReference type="GO" id="GO:0009897">
    <property type="term" value="C:external side of plasma membrane"/>
    <property type="evidence" value="ECO:0007669"/>
    <property type="project" value="TreeGrafter"/>
</dbReference>
<evidence type="ECO:0000256" key="1">
    <source>
        <dbReference type="ARBA" id="ARBA00022729"/>
    </source>
</evidence>
<accession>A0AAV6QZ84</accession>
<dbReference type="InterPro" id="IPR003599">
    <property type="entry name" value="Ig_sub"/>
</dbReference>
<dbReference type="Proteomes" id="UP000693946">
    <property type="component" value="Linkage Group LG3"/>
</dbReference>
<dbReference type="GO" id="GO:0007166">
    <property type="term" value="P:cell surface receptor signaling pathway"/>
    <property type="evidence" value="ECO:0007669"/>
    <property type="project" value="TreeGrafter"/>
</dbReference>
<proteinExistence type="predicted"/>
<keyword evidence="3" id="KW-0472">Membrane</keyword>
<dbReference type="InterPro" id="IPR050488">
    <property type="entry name" value="Ig_Fc_receptor"/>
</dbReference>
<evidence type="ECO:0000259" key="5">
    <source>
        <dbReference type="PROSITE" id="PS50835"/>
    </source>
</evidence>
<comment type="caution">
    <text evidence="6">The sequence shown here is derived from an EMBL/GenBank/DDBJ whole genome shotgun (WGS) entry which is preliminary data.</text>
</comment>
<dbReference type="GO" id="GO:0006955">
    <property type="term" value="P:immune response"/>
    <property type="evidence" value="ECO:0007669"/>
    <property type="project" value="TreeGrafter"/>
</dbReference>
<dbReference type="SMART" id="SM00409">
    <property type="entry name" value="IG"/>
    <property type="match status" value="2"/>
</dbReference>
<feature type="chain" id="PRO_5043978121" evidence="4">
    <location>
        <begin position="24"/>
        <end position="434"/>
    </location>
</feature>
<keyword evidence="3" id="KW-1133">Transmembrane helix</keyword>
<dbReference type="AlphaFoldDB" id="A0AAV6QZ84"/>
<organism evidence="6 7">
    <name type="scientific">Solea senegalensis</name>
    <name type="common">Senegalese sole</name>
    <dbReference type="NCBI Taxonomy" id="28829"/>
    <lineage>
        <taxon>Eukaryota</taxon>
        <taxon>Metazoa</taxon>
        <taxon>Chordata</taxon>
        <taxon>Craniata</taxon>
        <taxon>Vertebrata</taxon>
        <taxon>Euteleostomi</taxon>
        <taxon>Actinopterygii</taxon>
        <taxon>Neopterygii</taxon>
        <taxon>Teleostei</taxon>
        <taxon>Neoteleostei</taxon>
        <taxon>Acanthomorphata</taxon>
        <taxon>Carangaria</taxon>
        <taxon>Pleuronectiformes</taxon>
        <taxon>Pleuronectoidei</taxon>
        <taxon>Soleidae</taxon>
        <taxon>Solea</taxon>
    </lineage>
</organism>
<feature type="domain" description="Ig-like" evidence="5">
    <location>
        <begin position="27"/>
        <end position="119"/>
    </location>
</feature>
<keyword evidence="6" id="KW-0675">Receptor</keyword>
<reference evidence="6 7" key="1">
    <citation type="journal article" date="2021" name="Sci. Rep.">
        <title>Chromosome anchoring in Senegalese sole (Solea senegalensis) reveals sex-associated markers and genome rearrangements in flatfish.</title>
        <authorList>
            <person name="Guerrero-Cozar I."/>
            <person name="Gomez-Garrido J."/>
            <person name="Berbel C."/>
            <person name="Martinez-Blanch J.F."/>
            <person name="Alioto T."/>
            <person name="Claros M.G."/>
            <person name="Gagnaire P.A."/>
            <person name="Manchado M."/>
        </authorList>
    </citation>
    <scope>NUCLEOTIDE SEQUENCE [LARGE SCALE GENOMIC DNA]</scope>
    <source>
        <strain evidence="6">Sse05_10M</strain>
    </source>
</reference>
<feature type="transmembrane region" description="Helical" evidence="3">
    <location>
        <begin position="320"/>
        <end position="342"/>
    </location>
</feature>
<dbReference type="PROSITE" id="PS50835">
    <property type="entry name" value="IG_LIKE"/>
    <property type="match status" value="1"/>
</dbReference>
<keyword evidence="2" id="KW-1015">Disulfide bond</keyword>
<evidence type="ECO:0000313" key="7">
    <source>
        <dbReference type="Proteomes" id="UP000693946"/>
    </source>
</evidence>
<dbReference type="Pfam" id="PF13895">
    <property type="entry name" value="Ig_2"/>
    <property type="match status" value="1"/>
</dbReference>
<dbReference type="PANTHER" id="PTHR11481:SF64">
    <property type="entry name" value="FC RECEPTOR-LIKE PROTEIN 4"/>
    <property type="match status" value="1"/>
</dbReference>
<feature type="signal peptide" evidence="4">
    <location>
        <begin position="1"/>
        <end position="23"/>
    </location>
</feature>
<evidence type="ECO:0000256" key="2">
    <source>
        <dbReference type="ARBA" id="ARBA00023157"/>
    </source>
</evidence>
<evidence type="ECO:0000256" key="3">
    <source>
        <dbReference type="SAM" id="Phobius"/>
    </source>
</evidence>
<dbReference type="SMART" id="SM00408">
    <property type="entry name" value="IGc2"/>
    <property type="match status" value="1"/>
</dbReference>
<dbReference type="InterPro" id="IPR007110">
    <property type="entry name" value="Ig-like_dom"/>
</dbReference>
<dbReference type="PANTHER" id="PTHR11481">
    <property type="entry name" value="IMMUNOGLOBULIN FC RECEPTOR"/>
    <property type="match status" value="1"/>
</dbReference>
<keyword evidence="3" id="KW-0812">Transmembrane</keyword>
<dbReference type="InterPro" id="IPR003598">
    <property type="entry name" value="Ig_sub2"/>
</dbReference>
<keyword evidence="1 4" id="KW-0732">Signal</keyword>
<dbReference type="GO" id="GO:0004888">
    <property type="term" value="F:transmembrane signaling receptor activity"/>
    <property type="evidence" value="ECO:0007669"/>
    <property type="project" value="TreeGrafter"/>
</dbReference>
<sequence length="434" mass="48665">MEQTLLCVLGLFSLNLLFYCGQAKDSPKLSVSSMWPNHGASVILHCAAEHLSADWRFYWYKLIPDIDKAHFYEYELLPGSTNGTTQDYYVVYNHTYTAGYACRAGRAGRAGRGNPVQYTSWSFRKFVWSREFQSQPSLRVSPDKVQHFRSDHVSLTCEGNSAQWTVVRFRQDGFNSERCSKFGELTGSTCITKLNHKDAVYWCESKSGQFSSAINISVSVKDILLESPPHPVAKGAAVTLRCKLKTGNFVADVFFYKNNKVVQNDTRWTLTIPAMSESHEGFYRCERKYFLWLLFFTQTSPQSWISVKSLSKPESSPGHLPLIVGLVCGVLVIIPLLLFFCYGTSKDPNGNSQTFATDQTVNQGENQQQVYSTLLHGDVCIYETVGGAGNTGTGRHHDGGEELDCNYVNLNLGAGTSIRNYRQISNEQILCSVK</sequence>
<keyword evidence="7" id="KW-1185">Reference proteome</keyword>
<evidence type="ECO:0000256" key="4">
    <source>
        <dbReference type="SAM" id="SignalP"/>
    </source>
</evidence>
<gene>
    <name evidence="6" type="ORF">JOB18_046469</name>
</gene>
<dbReference type="EMBL" id="JAGKHQ010000015">
    <property type="protein sequence ID" value="KAG7497950.1"/>
    <property type="molecule type" value="Genomic_DNA"/>
</dbReference>
<evidence type="ECO:0000313" key="6">
    <source>
        <dbReference type="EMBL" id="KAG7497950.1"/>
    </source>
</evidence>